<comment type="similarity">
    <text evidence="1">Belongs to the bacterial solute-binding protein 3 family.</text>
</comment>
<reference evidence="5 7" key="2">
    <citation type="submission" date="2018-06" db="EMBL/GenBank/DDBJ databases">
        <authorList>
            <consortium name="Pathogen Informatics"/>
            <person name="Doyle S."/>
        </authorList>
    </citation>
    <scope>NUCLEOTIDE SEQUENCE [LARGE SCALE GENOMIC DNA]</scope>
    <source>
        <strain evidence="5 7">NCTC12388</strain>
    </source>
</reference>
<reference evidence="4 6" key="1">
    <citation type="submission" date="2015-11" db="EMBL/GenBank/DDBJ databases">
        <title>Genomic analysis of 38 Legionella species identifies large and diverse effector repertoires.</title>
        <authorList>
            <person name="Burstein D."/>
            <person name="Amaro F."/>
            <person name="Zusman T."/>
            <person name="Lifshitz Z."/>
            <person name="Cohen O."/>
            <person name="Gilbert J.A."/>
            <person name="Pupko T."/>
            <person name="Shuman H.A."/>
            <person name="Segal G."/>
        </authorList>
    </citation>
    <scope>NUCLEOTIDE SEQUENCE [LARGE SCALE GENOMIC DNA]</scope>
    <source>
        <strain evidence="4 6">Lyon 8420412</strain>
    </source>
</reference>
<evidence type="ECO:0000313" key="6">
    <source>
        <dbReference type="Proteomes" id="UP000054691"/>
    </source>
</evidence>
<evidence type="ECO:0000259" key="3">
    <source>
        <dbReference type="SMART" id="SM00062"/>
    </source>
</evidence>
<sequence length="242" mass="28252">MFLRFILYITLFLFCISNACAEVKIGIVYYNPPFIINKYEGFDLTLMNTLCKRMKLKCTFVRMGEQQLFPALENRTIDLAISGIVISPQREETYLFSLPYLLNHGVFVVPPQSNLQHISDLKGKFVGVKNNQDDSVFGEYLQFKFSNQFQIKQYDTTEDMFRDLENGFLDAAFAHQEIVNYWYENGFARFKIIDRPHLVGYGIGIVGLPDKQDLINNINKELLEIDKTDFYLNLYKTYFGNQ</sequence>
<dbReference type="Pfam" id="PF00497">
    <property type="entry name" value="SBP_bac_3"/>
    <property type="match status" value="1"/>
</dbReference>
<gene>
    <name evidence="5" type="primary">artJ_2</name>
    <name evidence="4" type="ORF">Lgra_1950</name>
    <name evidence="5" type="ORF">NCTC12388_01659</name>
</gene>
<feature type="domain" description="Solute-binding protein family 3/N-terminal" evidence="3">
    <location>
        <begin position="22"/>
        <end position="242"/>
    </location>
</feature>
<keyword evidence="2" id="KW-0732">Signal</keyword>
<evidence type="ECO:0000256" key="2">
    <source>
        <dbReference type="ARBA" id="ARBA00022729"/>
    </source>
</evidence>
<dbReference type="SMART" id="SM00062">
    <property type="entry name" value="PBPb"/>
    <property type="match status" value="1"/>
</dbReference>
<keyword evidence="6" id="KW-1185">Reference proteome</keyword>
<evidence type="ECO:0000313" key="5">
    <source>
        <dbReference type="EMBL" id="STX44673.1"/>
    </source>
</evidence>
<evidence type="ECO:0000313" key="7">
    <source>
        <dbReference type="Proteomes" id="UP000254476"/>
    </source>
</evidence>
<protein>
    <submittedName>
        <fullName evidence="5">Arginine-binding periplasmic protein</fullName>
    </submittedName>
</protein>
<dbReference type="Proteomes" id="UP000254476">
    <property type="component" value="Unassembled WGS sequence"/>
</dbReference>
<dbReference type="PANTHER" id="PTHR35936:SF19">
    <property type="entry name" value="AMINO-ACID-BINDING PROTEIN YXEM-RELATED"/>
    <property type="match status" value="1"/>
</dbReference>
<dbReference type="RefSeq" id="WP_058499063.1">
    <property type="nucleotide sequence ID" value="NZ_LNYE01000022.1"/>
</dbReference>
<accession>A0A378JA45</accession>
<dbReference type="AlphaFoldDB" id="A0A378JA45"/>
<dbReference type="InterPro" id="IPR001638">
    <property type="entry name" value="Solute-binding_3/MltF_N"/>
</dbReference>
<dbReference type="EMBL" id="LNYE01000022">
    <property type="protein sequence ID" value="KTD10984.1"/>
    <property type="molecule type" value="Genomic_DNA"/>
</dbReference>
<name>A0A378JA45_9GAMM</name>
<dbReference type="Gene3D" id="3.40.190.10">
    <property type="entry name" value="Periplasmic binding protein-like II"/>
    <property type="match status" value="2"/>
</dbReference>
<proteinExistence type="inferred from homology"/>
<dbReference type="PANTHER" id="PTHR35936">
    <property type="entry name" value="MEMBRANE-BOUND LYTIC MUREIN TRANSGLYCOSYLASE F"/>
    <property type="match status" value="1"/>
</dbReference>
<dbReference type="OrthoDB" id="5650375at2"/>
<organism evidence="5 7">
    <name type="scientific">Legionella gratiana</name>
    <dbReference type="NCBI Taxonomy" id="45066"/>
    <lineage>
        <taxon>Bacteria</taxon>
        <taxon>Pseudomonadati</taxon>
        <taxon>Pseudomonadota</taxon>
        <taxon>Gammaproteobacteria</taxon>
        <taxon>Legionellales</taxon>
        <taxon>Legionellaceae</taxon>
        <taxon>Legionella</taxon>
    </lineage>
</organism>
<dbReference type="Proteomes" id="UP000054691">
    <property type="component" value="Unassembled WGS sequence"/>
</dbReference>
<dbReference type="EMBL" id="UGOB01000001">
    <property type="protein sequence ID" value="STX44673.1"/>
    <property type="molecule type" value="Genomic_DNA"/>
</dbReference>
<evidence type="ECO:0000313" key="4">
    <source>
        <dbReference type="EMBL" id="KTD10984.1"/>
    </source>
</evidence>
<evidence type="ECO:0000256" key="1">
    <source>
        <dbReference type="ARBA" id="ARBA00010333"/>
    </source>
</evidence>
<dbReference type="SUPFAM" id="SSF53850">
    <property type="entry name" value="Periplasmic binding protein-like II"/>
    <property type="match status" value="1"/>
</dbReference>
<dbReference type="STRING" id="45066.Lgra_1950"/>